<keyword evidence="3" id="KW-1185">Reference proteome</keyword>
<protein>
    <submittedName>
        <fullName evidence="2">Uncharacterized protein</fullName>
    </submittedName>
</protein>
<dbReference type="EMBL" id="AVOT02023794">
    <property type="protein sequence ID" value="MBW0514056.1"/>
    <property type="molecule type" value="Genomic_DNA"/>
</dbReference>
<evidence type="ECO:0000313" key="2">
    <source>
        <dbReference type="EMBL" id="MBW0514056.1"/>
    </source>
</evidence>
<gene>
    <name evidence="2" type="ORF">O181_053771</name>
</gene>
<evidence type="ECO:0000256" key="1">
    <source>
        <dbReference type="SAM" id="MobiDB-lite"/>
    </source>
</evidence>
<organism evidence="2 3">
    <name type="scientific">Austropuccinia psidii MF-1</name>
    <dbReference type="NCBI Taxonomy" id="1389203"/>
    <lineage>
        <taxon>Eukaryota</taxon>
        <taxon>Fungi</taxon>
        <taxon>Dikarya</taxon>
        <taxon>Basidiomycota</taxon>
        <taxon>Pucciniomycotina</taxon>
        <taxon>Pucciniomycetes</taxon>
        <taxon>Pucciniales</taxon>
        <taxon>Sphaerophragmiaceae</taxon>
        <taxon>Austropuccinia</taxon>
    </lineage>
</organism>
<feature type="compositionally biased region" description="Basic and acidic residues" evidence="1">
    <location>
        <begin position="70"/>
        <end position="84"/>
    </location>
</feature>
<sequence length="168" mass="18994">MKESGNISLYISDFRSLMSRTGDLGERAYIHFYRRELASRLLDQLAAHHGNFDPLQEIIDVTLELDTRYHETHKEKGGNKEKKPPVSGSNPSRPPKGSSLKRPHPKKNKKGKKLQASKNKPHATLLNNDHKIIGSEKGRRIKEGLLTYCGEKHPIAKCLKRPQNKPGS</sequence>
<dbReference type="AlphaFoldDB" id="A0A9Q3E849"/>
<name>A0A9Q3E849_9BASI</name>
<feature type="region of interest" description="Disordered" evidence="1">
    <location>
        <begin position="70"/>
        <end position="138"/>
    </location>
</feature>
<dbReference type="Proteomes" id="UP000765509">
    <property type="component" value="Unassembled WGS sequence"/>
</dbReference>
<reference evidence="2" key="1">
    <citation type="submission" date="2021-03" db="EMBL/GenBank/DDBJ databases">
        <title>Draft genome sequence of rust myrtle Austropuccinia psidii MF-1, a brazilian biotype.</title>
        <authorList>
            <person name="Quecine M.C."/>
            <person name="Pachon D.M.R."/>
            <person name="Bonatelli M.L."/>
            <person name="Correr F.H."/>
            <person name="Franceschini L.M."/>
            <person name="Leite T.F."/>
            <person name="Margarido G.R.A."/>
            <person name="Almeida C.A."/>
            <person name="Ferrarezi J.A."/>
            <person name="Labate C.A."/>
        </authorList>
    </citation>
    <scope>NUCLEOTIDE SEQUENCE</scope>
    <source>
        <strain evidence="2">MF-1</strain>
    </source>
</reference>
<proteinExistence type="predicted"/>
<accession>A0A9Q3E849</accession>
<dbReference type="OrthoDB" id="5582182at2759"/>
<feature type="compositionally biased region" description="Basic residues" evidence="1">
    <location>
        <begin position="99"/>
        <end position="121"/>
    </location>
</feature>
<comment type="caution">
    <text evidence="2">The sequence shown here is derived from an EMBL/GenBank/DDBJ whole genome shotgun (WGS) entry which is preliminary data.</text>
</comment>
<evidence type="ECO:0000313" key="3">
    <source>
        <dbReference type="Proteomes" id="UP000765509"/>
    </source>
</evidence>
<feature type="compositionally biased region" description="Basic and acidic residues" evidence="1">
    <location>
        <begin position="128"/>
        <end position="138"/>
    </location>
</feature>